<gene>
    <name evidence="1" type="ORF">OKA05_06065</name>
</gene>
<evidence type="ECO:0000313" key="2">
    <source>
        <dbReference type="Proteomes" id="UP001320876"/>
    </source>
</evidence>
<accession>A0ABT3GET0</accession>
<keyword evidence="2" id="KW-1185">Reference proteome</keyword>
<dbReference type="EMBL" id="JAPDDT010000002">
    <property type="protein sequence ID" value="MCW1922110.1"/>
    <property type="molecule type" value="Genomic_DNA"/>
</dbReference>
<protein>
    <submittedName>
        <fullName evidence="1">Uncharacterized protein</fullName>
    </submittedName>
</protein>
<organism evidence="1 2">
    <name type="scientific">Luteolibacter arcticus</name>
    <dbReference type="NCBI Taxonomy" id="1581411"/>
    <lineage>
        <taxon>Bacteria</taxon>
        <taxon>Pseudomonadati</taxon>
        <taxon>Verrucomicrobiota</taxon>
        <taxon>Verrucomicrobiia</taxon>
        <taxon>Verrucomicrobiales</taxon>
        <taxon>Verrucomicrobiaceae</taxon>
        <taxon>Luteolibacter</taxon>
    </lineage>
</organism>
<proteinExistence type="predicted"/>
<name>A0ABT3GET0_9BACT</name>
<dbReference type="RefSeq" id="WP_264486220.1">
    <property type="nucleotide sequence ID" value="NZ_JAPDDT010000002.1"/>
</dbReference>
<dbReference type="Proteomes" id="UP001320876">
    <property type="component" value="Unassembled WGS sequence"/>
</dbReference>
<sequence>MAQYLLIHPLAADDVTPDDVETSICELASDWGNRDPLAASRWVATLPEGSARVWAAKNLAARWAEYEPAAARLWVSTLPVGDRFEVVDYLDSGAAWKE</sequence>
<evidence type="ECO:0000313" key="1">
    <source>
        <dbReference type="EMBL" id="MCW1922110.1"/>
    </source>
</evidence>
<reference evidence="1 2" key="1">
    <citation type="submission" date="2022-10" db="EMBL/GenBank/DDBJ databases">
        <title>Luteolibacter arcticus strain CCTCC AB 2014275, whole genome shotgun sequencing project.</title>
        <authorList>
            <person name="Zhao G."/>
            <person name="Shen L."/>
        </authorList>
    </citation>
    <scope>NUCLEOTIDE SEQUENCE [LARGE SCALE GENOMIC DNA]</scope>
    <source>
        <strain evidence="1 2">CCTCC AB 2014275</strain>
    </source>
</reference>
<comment type="caution">
    <text evidence="1">The sequence shown here is derived from an EMBL/GenBank/DDBJ whole genome shotgun (WGS) entry which is preliminary data.</text>
</comment>